<accession>A0A8T2M7D9</accession>
<comment type="caution">
    <text evidence="1">The sequence shown here is derived from an EMBL/GenBank/DDBJ whole genome shotgun (WGS) entry which is preliminary data.</text>
</comment>
<dbReference type="EMBL" id="JAICCE010000006">
    <property type="protein sequence ID" value="KAG9276841.1"/>
    <property type="molecule type" value="Genomic_DNA"/>
</dbReference>
<reference evidence="1 2" key="1">
    <citation type="submission" date="2021-07" db="EMBL/GenBank/DDBJ databases">
        <authorList>
            <person name="Imarazene B."/>
            <person name="Zahm M."/>
            <person name="Klopp C."/>
            <person name="Cabau C."/>
            <person name="Beille S."/>
            <person name="Jouanno E."/>
            <person name="Castinel A."/>
            <person name="Lluch J."/>
            <person name="Gil L."/>
            <person name="Kuchtly C."/>
            <person name="Lopez Roques C."/>
            <person name="Donnadieu C."/>
            <person name="Parrinello H."/>
            <person name="Journot L."/>
            <person name="Du K."/>
            <person name="Schartl M."/>
            <person name="Retaux S."/>
            <person name="Guiguen Y."/>
        </authorList>
    </citation>
    <scope>NUCLEOTIDE SEQUENCE [LARGE SCALE GENOMIC DNA]</scope>
    <source>
        <strain evidence="1">Pach_M1</strain>
        <tissue evidence="1">Testis</tissue>
    </source>
</reference>
<protein>
    <submittedName>
        <fullName evidence="1">Uncharacterized protein</fullName>
    </submittedName>
</protein>
<name>A0A8T2M7D9_ASTMX</name>
<dbReference type="AlphaFoldDB" id="A0A8T2M7D9"/>
<gene>
    <name evidence="1" type="ORF">AMEX_G9201</name>
</gene>
<evidence type="ECO:0000313" key="2">
    <source>
        <dbReference type="Proteomes" id="UP000752171"/>
    </source>
</evidence>
<dbReference type="Proteomes" id="UP000752171">
    <property type="component" value="Unassembled WGS sequence"/>
</dbReference>
<evidence type="ECO:0000313" key="1">
    <source>
        <dbReference type="EMBL" id="KAG9276841.1"/>
    </source>
</evidence>
<organism evidence="1 2">
    <name type="scientific">Astyanax mexicanus</name>
    <name type="common">Blind cave fish</name>
    <name type="synonym">Astyanax fasciatus mexicanus</name>
    <dbReference type="NCBI Taxonomy" id="7994"/>
    <lineage>
        <taxon>Eukaryota</taxon>
        <taxon>Metazoa</taxon>
        <taxon>Chordata</taxon>
        <taxon>Craniata</taxon>
        <taxon>Vertebrata</taxon>
        <taxon>Euteleostomi</taxon>
        <taxon>Actinopterygii</taxon>
        <taxon>Neopterygii</taxon>
        <taxon>Teleostei</taxon>
        <taxon>Ostariophysi</taxon>
        <taxon>Characiformes</taxon>
        <taxon>Characoidei</taxon>
        <taxon>Acestrorhamphidae</taxon>
        <taxon>Acestrorhamphinae</taxon>
        <taxon>Astyanax</taxon>
    </lineage>
</organism>
<proteinExistence type="predicted"/>
<sequence>MLYKFCRKPTVAILYKGETLKRLLDQRWSGHFATVSVILKSFDDLSILLREITSNRAFGADLRIEATGL</sequence>